<dbReference type="SMART" id="SM00449">
    <property type="entry name" value="SPRY"/>
    <property type="match status" value="1"/>
</dbReference>
<dbReference type="CDD" id="cd12884">
    <property type="entry name" value="SPRY_hnRNP"/>
    <property type="match status" value="1"/>
</dbReference>
<evidence type="ECO:0000256" key="1">
    <source>
        <dbReference type="ARBA" id="ARBA00004123"/>
    </source>
</evidence>
<dbReference type="SUPFAM" id="SSF52540">
    <property type="entry name" value="P-loop containing nucleoside triphosphate hydrolases"/>
    <property type="match status" value="1"/>
</dbReference>
<evidence type="ECO:0000259" key="7">
    <source>
        <dbReference type="PROSITE" id="PS50800"/>
    </source>
</evidence>
<dbReference type="InterPro" id="IPR013320">
    <property type="entry name" value="ConA-like_dom_sf"/>
</dbReference>
<name>A0AAY4CSJ6_9TELE</name>
<keyword evidence="2" id="KW-0488">Methylation</keyword>
<dbReference type="Pfam" id="PF00622">
    <property type="entry name" value="SPRY"/>
    <property type="match status" value="1"/>
</dbReference>
<evidence type="ECO:0000256" key="3">
    <source>
        <dbReference type="ARBA" id="ARBA00022553"/>
    </source>
</evidence>
<dbReference type="Proteomes" id="UP000694580">
    <property type="component" value="Chromosome 18"/>
</dbReference>
<proteinExistence type="predicted"/>
<dbReference type="Gene3D" id="2.60.120.920">
    <property type="match status" value="1"/>
</dbReference>
<keyword evidence="9" id="KW-1185">Reference proteome</keyword>
<dbReference type="Gene3D" id="1.10.720.30">
    <property type="entry name" value="SAP domain"/>
    <property type="match status" value="1"/>
</dbReference>
<dbReference type="Pfam" id="PF02037">
    <property type="entry name" value="SAP"/>
    <property type="match status" value="1"/>
</dbReference>
<dbReference type="InterPro" id="IPR003034">
    <property type="entry name" value="SAP_dom"/>
</dbReference>
<dbReference type="Pfam" id="PF13671">
    <property type="entry name" value="AAA_33"/>
    <property type="match status" value="1"/>
</dbReference>
<evidence type="ECO:0000256" key="5">
    <source>
        <dbReference type="SAM" id="MobiDB-lite"/>
    </source>
</evidence>
<dbReference type="GO" id="GO:0003723">
    <property type="term" value="F:RNA binding"/>
    <property type="evidence" value="ECO:0007669"/>
    <property type="project" value="TreeGrafter"/>
</dbReference>
<keyword evidence="4" id="KW-0539">Nucleus</keyword>
<evidence type="ECO:0000256" key="4">
    <source>
        <dbReference type="ARBA" id="ARBA00023242"/>
    </source>
</evidence>
<dbReference type="SUPFAM" id="SSF68906">
    <property type="entry name" value="SAP domain"/>
    <property type="match status" value="1"/>
</dbReference>
<dbReference type="PROSITE" id="PS50188">
    <property type="entry name" value="B302_SPRY"/>
    <property type="match status" value="1"/>
</dbReference>
<dbReference type="PANTHER" id="PTHR12381:SF66">
    <property type="entry name" value="HETEROGENEOUS NUCLEAR RIBONUCLEOPROTEIN U-LIKE PROTEIN 2"/>
    <property type="match status" value="1"/>
</dbReference>
<dbReference type="PANTHER" id="PTHR12381">
    <property type="entry name" value="HETEROGENEOUS NUCLEAR RIBONUCLEOPROTEIN U FAMILY MEMBER"/>
    <property type="match status" value="1"/>
</dbReference>
<dbReference type="PROSITE" id="PS50800">
    <property type="entry name" value="SAP"/>
    <property type="match status" value="1"/>
</dbReference>
<accession>A0AAY4CSJ6</accession>
<dbReference type="InterPro" id="IPR043136">
    <property type="entry name" value="B30.2/SPRY_sf"/>
</dbReference>
<feature type="domain" description="SAP" evidence="7">
    <location>
        <begin position="6"/>
        <end position="40"/>
    </location>
</feature>
<protein>
    <submittedName>
        <fullName evidence="8">Uncharacterized protein</fullName>
    </submittedName>
</protein>
<dbReference type="SMART" id="SM00513">
    <property type="entry name" value="SAP"/>
    <property type="match status" value="1"/>
</dbReference>
<organism evidence="8 9">
    <name type="scientific">Denticeps clupeoides</name>
    <name type="common">denticle herring</name>
    <dbReference type="NCBI Taxonomy" id="299321"/>
    <lineage>
        <taxon>Eukaryota</taxon>
        <taxon>Metazoa</taxon>
        <taxon>Chordata</taxon>
        <taxon>Craniata</taxon>
        <taxon>Vertebrata</taxon>
        <taxon>Euteleostomi</taxon>
        <taxon>Actinopterygii</taxon>
        <taxon>Neopterygii</taxon>
        <taxon>Teleostei</taxon>
        <taxon>Clupei</taxon>
        <taxon>Clupeiformes</taxon>
        <taxon>Denticipitoidei</taxon>
        <taxon>Denticipitidae</taxon>
        <taxon>Denticeps</taxon>
    </lineage>
</organism>
<gene>
    <name evidence="8" type="primary">LOC114768431</name>
</gene>
<feature type="compositionally biased region" description="Acidic residues" evidence="5">
    <location>
        <begin position="91"/>
        <end position="100"/>
    </location>
</feature>
<reference evidence="8 9" key="1">
    <citation type="submission" date="2020-06" db="EMBL/GenBank/DDBJ databases">
        <authorList>
            <consortium name="Wellcome Sanger Institute Data Sharing"/>
        </authorList>
    </citation>
    <scope>NUCLEOTIDE SEQUENCE [LARGE SCALE GENOMIC DNA]</scope>
</reference>
<sequence length="694" mass="77991">MKLSEMKKLKVAELRSELKSRGLDTKGLKAELVVRLVSAIEYESSLKLRRCSEGADEAEPKSKDELGRDPGEMDRESPQKGDLFPQPCSHDDDDDDDGESLQDMTAADFTPIPQPPHTHCALQPSGVLTGGNSNEVESGIQGDPADQITGGFLSQGPAVLKEKGRHEVQGGKGRSYYEFKEEIQYIRAKTPQPEAMAEQRQKEEDSHNGLVRLDSYNSDLHFEVGQDGRSGQPLLWENFPLMRSGCRLTHGARSGSIGFEAKLVKKLPAPTLYDLSDPHPHVLRLGWSVDGSTLQLGEADLSFGFDSRGWKVTGGGEEEFGEPFSEGDVIGCYAFISDFKEAELSFYKNGHFLGVAFRVDPTTLAGQALYPHVLCKNCSVTFNLNPTDQPWHPVPTGYTPLHVLHAELRIRAPRELALQENCEVILMVGLPASGKTHWAQGHMSQHPEKRYNLLSTNSILSCVKGTERWAPSDIVLQQASRCLTRLIEVAACRRRNFILDQANIYPSARRHKLLRFHGYRRRAVVVFPSDEEWRSRVQRQREVDGEEVPESSLLKVKVSFVLPEVGDLLEEVTFVELSCDAAQKLLSGYKEQARQLLPTPPKRKKPRRRHVNKHFRPGPRMWCAPYGCHHGWRNHLPCWGPPHRQDVPDPGPTQTVFGPFDTCSYHTHGDFYCWCHGNLGYLGNRNYIYGTDQE</sequence>
<feature type="region of interest" description="Disordered" evidence="5">
    <location>
        <begin position="48"/>
        <end position="134"/>
    </location>
</feature>
<dbReference type="InterPro" id="IPR027417">
    <property type="entry name" value="P-loop_NTPase"/>
</dbReference>
<keyword evidence="3" id="KW-0597">Phosphoprotein</keyword>
<dbReference type="InterPro" id="IPR003877">
    <property type="entry name" value="SPRY_dom"/>
</dbReference>
<dbReference type="GeneID" id="114768431"/>
<dbReference type="GO" id="GO:0000380">
    <property type="term" value="P:alternative mRNA splicing, via spliceosome"/>
    <property type="evidence" value="ECO:0007669"/>
    <property type="project" value="TreeGrafter"/>
</dbReference>
<feature type="domain" description="B30.2/SPRY" evidence="6">
    <location>
        <begin position="191"/>
        <end position="391"/>
    </location>
</feature>
<evidence type="ECO:0000256" key="2">
    <source>
        <dbReference type="ARBA" id="ARBA00022481"/>
    </source>
</evidence>
<dbReference type="SUPFAM" id="SSF49899">
    <property type="entry name" value="Concanavalin A-like lectins/glucanases"/>
    <property type="match status" value="1"/>
</dbReference>
<reference evidence="8" key="3">
    <citation type="submission" date="2025-09" db="UniProtKB">
        <authorList>
            <consortium name="Ensembl"/>
        </authorList>
    </citation>
    <scope>IDENTIFICATION</scope>
</reference>
<dbReference type="RefSeq" id="XP_028816536.1">
    <property type="nucleotide sequence ID" value="XM_028960703.1"/>
</dbReference>
<dbReference type="Gene3D" id="3.40.50.300">
    <property type="entry name" value="P-loop containing nucleotide triphosphate hydrolases"/>
    <property type="match status" value="1"/>
</dbReference>
<evidence type="ECO:0000313" key="9">
    <source>
        <dbReference type="Proteomes" id="UP000694580"/>
    </source>
</evidence>
<evidence type="ECO:0000313" key="8">
    <source>
        <dbReference type="Ensembl" id="ENSDCDP00010035311.1"/>
    </source>
</evidence>
<dbReference type="InterPro" id="IPR035778">
    <property type="entry name" value="SPRY_hnRNP_U"/>
</dbReference>
<feature type="compositionally biased region" description="Basic and acidic residues" evidence="5">
    <location>
        <begin position="48"/>
        <end position="79"/>
    </location>
</feature>
<comment type="subcellular location">
    <subcellularLocation>
        <location evidence="1">Nucleus</location>
    </subcellularLocation>
</comment>
<dbReference type="InterPro" id="IPR001870">
    <property type="entry name" value="B30.2/SPRY"/>
</dbReference>
<evidence type="ECO:0000259" key="6">
    <source>
        <dbReference type="PROSITE" id="PS50188"/>
    </source>
</evidence>
<dbReference type="Ensembl" id="ENSDCDT00010044073.1">
    <property type="protein sequence ID" value="ENSDCDP00010035311.1"/>
    <property type="gene ID" value="ENSDCDG00010022795.1"/>
</dbReference>
<dbReference type="InterPro" id="IPR036361">
    <property type="entry name" value="SAP_dom_sf"/>
</dbReference>
<dbReference type="GO" id="GO:0005634">
    <property type="term" value="C:nucleus"/>
    <property type="evidence" value="ECO:0007669"/>
    <property type="project" value="UniProtKB-SubCell"/>
</dbReference>
<dbReference type="GeneTree" id="ENSGT00940000160376"/>
<dbReference type="AlphaFoldDB" id="A0AAY4CSJ6"/>
<reference evidence="8" key="2">
    <citation type="submission" date="2025-08" db="UniProtKB">
        <authorList>
            <consortium name="Ensembl"/>
        </authorList>
    </citation>
    <scope>IDENTIFICATION</scope>
</reference>